<organism evidence="1 2">
    <name type="scientific">Granulicella cerasi</name>
    <dbReference type="NCBI Taxonomy" id="741063"/>
    <lineage>
        <taxon>Bacteria</taxon>
        <taxon>Pseudomonadati</taxon>
        <taxon>Acidobacteriota</taxon>
        <taxon>Terriglobia</taxon>
        <taxon>Terriglobales</taxon>
        <taxon>Acidobacteriaceae</taxon>
        <taxon>Granulicella</taxon>
    </lineage>
</organism>
<name>A0ABW1Z873_9BACT</name>
<evidence type="ECO:0000313" key="1">
    <source>
        <dbReference type="EMBL" id="MFC6645602.1"/>
    </source>
</evidence>
<evidence type="ECO:0000313" key="2">
    <source>
        <dbReference type="Proteomes" id="UP001596391"/>
    </source>
</evidence>
<protein>
    <submittedName>
        <fullName evidence="1">Uncharacterized protein</fullName>
    </submittedName>
</protein>
<dbReference type="EMBL" id="JBHSWI010000001">
    <property type="protein sequence ID" value="MFC6645602.1"/>
    <property type="molecule type" value="Genomic_DNA"/>
</dbReference>
<keyword evidence="2" id="KW-1185">Reference proteome</keyword>
<reference evidence="2" key="1">
    <citation type="journal article" date="2019" name="Int. J. Syst. Evol. Microbiol.">
        <title>The Global Catalogue of Microorganisms (GCM) 10K type strain sequencing project: providing services to taxonomists for standard genome sequencing and annotation.</title>
        <authorList>
            <consortium name="The Broad Institute Genomics Platform"/>
            <consortium name="The Broad Institute Genome Sequencing Center for Infectious Disease"/>
            <person name="Wu L."/>
            <person name="Ma J."/>
        </authorList>
    </citation>
    <scope>NUCLEOTIDE SEQUENCE [LARGE SCALE GENOMIC DNA]</scope>
    <source>
        <strain evidence="2">CGMCC 1.16026</strain>
    </source>
</reference>
<gene>
    <name evidence="1" type="ORF">ACFQBQ_08405</name>
</gene>
<comment type="caution">
    <text evidence="1">The sequence shown here is derived from an EMBL/GenBank/DDBJ whole genome shotgun (WGS) entry which is preliminary data.</text>
</comment>
<accession>A0ABW1Z873</accession>
<proteinExistence type="predicted"/>
<sequence>MLNAMQEGRMRRGYVLTPKGVQLGLNADLMQTGDWKWQKLNSRSVEPPDDSNAPKDWETAAGTIAVAGKTLGMGTVLIDTGLTNMMVSSPVRPRAETFPTARRSRCIFWAANSAMSSPAATRMILRPRAR</sequence>
<dbReference type="Proteomes" id="UP001596391">
    <property type="component" value="Unassembled WGS sequence"/>
</dbReference>
<dbReference type="RefSeq" id="WP_390234727.1">
    <property type="nucleotide sequence ID" value="NZ_JBHSWI010000001.1"/>
</dbReference>